<comment type="caution">
    <text evidence="9">The sequence shown here is derived from an EMBL/GenBank/DDBJ whole genome shotgun (WGS) entry which is preliminary data.</text>
</comment>
<feature type="domain" description="Major facilitator superfamily (MFS) profile" evidence="8">
    <location>
        <begin position="1"/>
        <end position="364"/>
    </location>
</feature>
<evidence type="ECO:0000256" key="7">
    <source>
        <dbReference type="SAM" id="SignalP"/>
    </source>
</evidence>
<evidence type="ECO:0000259" key="8">
    <source>
        <dbReference type="PROSITE" id="PS50850"/>
    </source>
</evidence>
<organism evidence="9 10">
    <name type="scientific">Actinophytocola gossypii</name>
    <dbReference type="NCBI Taxonomy" id="2812003"/>
    <lineage>
        <taxon>Bacteria</taxon>
        <taxon>Bacillati</taxon>
        <taxon>Actinomycetota</taxon>
        <taxon>Actinomycetes</taxon>
        <taxon>Pseudonocardiales</taxon>
        <taxon>Pseudonocardiaceae</taxon>
    </lineage>
</organism>
<feature type="transmembrane region" description="Helical" evidence="6">
    <location>
        <begin position="188"/>
        <end position="211"/>
    </location>
</feature>
<dbReference type="PANTHER" id="PTHR23513:SF6">
    <property type="entry name" value="MAJOR FACILITATOR SUPERFAMILY ASSOCIATED DOMAIN-CONTAINING PROTEIN"/>
    <property type="match status" value="1"/>
</dbReference>
<feature type="transmembrane region" description="Helical" evidence="6">
    <location>
        <begin position="341"/>
        <end position="358"/>
    </location>
</feature>
<keyword evidence="2" id="KW-1003">Cell membrane</keyword>
<name>A0ABT2J7S9_9PSEU</name>
<feature type="transmembrane region" description="Helical" evidence="6">
    <location>
        <begin position="278"/>
        <end position="299"/>
    </location>
</feature>
<keyword evidence="7" id="KW-0732">Signal</keyword>
<keyword evidence="10" id="KW-1185">Reference proteome</keyword>
<dbReference type="Gene3D" id="1.20.1250.20">
    <property type="entry name" value="MFS general substrate transporter like domains"/>
    <property type="match status" value="1"/>
</dbReference>
<feature type="transmembrane region" description="Helical" evidence="6">
    <location>
        <begin position="254"/>
        <end position="272"/>
    </location>
</feature>
<feature type="transmembrane region" description="Helical" evidence="6">
    <location>
        <begin position="311"/>
        <end position="335"/>
    </location>
</feature>
<evidence type="ECO:0000256" key="2">
    <source>
        <dbReference type="ARBA" id="ARBA00022475"/>
    </source>
</evidence>
<protein>
    <submittedName>
        <fullName evidence="9">MFS transporter</fullName>
    </submittedName>
</protein>
<dbReference type="InterPro" id="IPR011701">
    <property type="entry name" value="MFS"/>
</dbReference>
<keyword evidence="5 6" id="KW-0472">Membrane</keyword>
<dbReference type="EMBL" id="JAFFZE010000009">
    <property type="protein sequence ID" value="MCT2583555.1"/>
    <property type="molecule type" value="Genomic_DNA"/>
</dbReference>
<evidence type="ECO:0000256" key="5">
    <source>
        <dbReference type="ARBA" id="ARBA00023136"/>
    </source>
</evidence>
<evidence type="ECO:0000313" key="9">
    <source>
        <dbReference type="EMBL" id="MCT2583555.1"/>
    </source>
</evidence>
<dbReference type="PANTHER" id="PTHR23513">
    <property type="entry name" value="INTEGRAL MEMBRANE EFFLUX PROTEIN-RELATED"/>
    <property type="match status" value="1"/>
</dbReference>
<reference evidence="9 10" key="1">
    <citation type="submission" date="2021-02" db="EMBL/GenBank/DDBJ databases">
        <title>Actinophytocola xerophila sp. nov., isolated from soil of cotton cropping field.</title>
        <authorList>
            <person name="Huang R."/>
            <person name="Chen X."/>
            <person name="Ge X."/>
            <person name="Liu W."/>
        </authorList>
    </citation>
    <scope>NUCLEOTIDE SEQUENCE [LARGE SCALE GENOMIC DNA]</scope>
    <source>
        <strain evidence="9 10">S1-96</strain>
    </source>
</reference>
<evidence type="ECO:0000256" key="6">
    <source>
        <dbReference type="SAM" id="Phobius"/>
    </source>
</evidence>
<feature type="transmembrane region" description="Helical" evidence="6">
    <location>
        <begin position="47"/>
        <end position="66"/>
    </location>
</feature>
<dbReference type="InterPro" id="IPR020846">
    <property type="entry name" value="MFS_dom"/>
</dbReference>
<sequence>MTLVAGIWVKSLTGSSSAAAAVAVCIYAPSLFSPLAGLLVDRVRRRRFLVLVNLASSAALLPLLLVDSAGRVWLIYAAMLAYGISLVLVDPAENALFAVMLPPDVRRSVNGLRLALQEGGKLVAPALGAGLYVLVGGGAVAAVDAATFALAAFAMTRLRFDEPKPTRTRRRWRAELLAGFRHVRAVPVLRSTAVAAAVAMVVAGCVTAAQYELVDALHQPPGFLGVLTGLLGAGSVVAGLVSGRLVRRLGERRLAVLGLVNGALGYLLYLTALLPAALVGAFVLGFALPWTVVAVINLAQRTTPNDLQGRVSSVVTLLLFAPQPLAHAFGAFAIATIDFRILYIAAAAVTLSAALWLSRRPELIENSGNRDDSPRVGVAK</sequence>
<dbReference type="Proteomes" id="UP001156441">
    <property type="component" value="Unassembled WGS sequence"/>
</dbReference>
<proteinExistence type="predicted"/>
<keyword evidence="4 6" id="KW-1133">Transmembrane helix</keyword>
<evidence type="ECO:0000313" key="10">
    <source>
        <dbReference type="Proteomes" id="UP001156441"/>
    </source>
</evidence>
<keyword evidence="3 6" id="KW-0812">Transmembrane</keyword>
<dbReference type="Pfam" id="PF07690">
    <property type="entry name" value="MFS_1"/>
    <property type="match status" value="1"/>
</dbReference>
<evidence type="ECO:0000256" key="1">
    <source>
        <dbReference type="ARBA" id="ARBA00004651"/>
    </source>
</evidence>
<accession>A0ABT2J7S9</accession>
<comment type="subcellular location">
    <subcellularLocation>
        <location evidence="1">Cell membrane</location>
        <topology evidence="1">Multi-pass membrane protein</topology>
    </subcellularLocation>
</comment>
<feature type="transmembrane region" description="Helical" evidence="6">
    <location>
        <begin position="223"/>
        <end position="242"/>
    </location>
</feature>
<gene>
    <name evidence="9" type="ORF">JT362_10545</name>
</gene>
<evidence type="ECO:0000256" key="3">
    <source>
        <dbReference type="ARBA" id="ARBA00022692"/>
    </source>
</evidence>
<dbReference type="InterPro" id="IPR036259">
    <property type="entry name" value="MFS_trans_sf"/>
</dbReference>
<feature type="chain" id="PRO_5045996100" evidence="7">
    <location>
        <begin position="21"/>
        <end position="380"/>
    </location>
</feature>
<feature type="signal peptide" evidence="7">
    <location>
        <begin position="1"/>
        <end position="20"/>
    </location>
</feature>
<evidence type="ECO:0000256" key="4">
    <source>
        <dbReference type="ARBA" id="ARBA00022989"/>
    </source>
</evidence>
<dbReference type="SUPFAM" id="SSF103473">
    <property type="entry name" value="MFS general substrate transporter"/>
    <property type="match status" value="1"/>
</dbReference>
<feature type="transmembrane region" description="Helical" evidence="6">
    <location>
        <begin position="131"/>
        <end position="154"/>
    </location>
</feature>
<dbReference type="PROSITE" id="PS50850">
    <property type="entry name" value="MFS"/>
    <property type="match status" value="1"/>
</dbReference>